<dbReference type="EMBL" id="LR743592">
    <property type="protein sequence ID" value="CAA2619905.1"/>
    <property type="molecule type" value="Genomic_DNA"/>
</dbReference>
<sequence length="61" mass="6573">MQGAVLASPDQDRSHTCSVRDRPPQLRIDRKAGRHSAQPTRVVTSSKSPLDSQHAKVPTGG</sequence>
<dbReference type="AlphaFoldDB" id="A0A7I8IR59"/>
<feature type="compositionally biased region" description="Basic and acidic residues" evidence="1">
    <location>
        <begin position="10"/>
        <end position="31"/>
    </location>
</feature>
<keyword evidence="3" id="KW-1185">Reference proteome</keyword>
<evidence type="ECO:0000256" key="1">
    <source>
        <dbReference type="SAM" id="MobiDB-lite"/>
    </source>
</evidence>
<name>A0A7I8IR59_SPIIN</name>
<evidence type="ECO:0000313" key="3">
    <source>
        <dbReference type="Proteomes" id="UP001189122"/>
    </source>
</evidence>
<accession>A0A7I8IR59</accession>
<dbReference type="Proteomes" id="UP001189122">
    <property type="component" value="Unassembled WGS sequence"/>
</dbReference>
<dbReference type="EMBL" id="CACRZD030000005">
    <property type="protein sequence ID" value="CAA6659652.1"/>
    <property type="molecule type" value="Genomic_DNA"/>
</dbReference>
<gene>
    <name evidence="2" type="ORF">SI7747_05006074</name>
</gene>
<feature type="compositionally biased region" description="Polar residues" evidence="1">
    <location>
        <begin position="37"/>
        <end position="51"/>
    </location>
</feature>
<protein>
    <submittedName>
        <fullName evidence="2">Uncharacterized protein</fullName>
    </submittedName>
</protein>
<feature type="region of interest" description="Disordered" evidence="1">
    <location>
        <begin position="1"/>
        <end position="61"/>
    </location>
</feature>
<reference evidence="2 3" key="1">
    <citation type="submission" date="2019-12" db="EMBL/GenBank/DDBJ databases">
        <authorList>
            <person name="Scholz U."/>
            <person name="Mascher M."/>
            <person name="Fiebig A."/>
        </authorList>
    </citation>
    <scope>NUCLEOTIDE SEQUENCE</scope>
</reference>
<proteinExistence type="predicted"/>
<organism evidence="2">
    <name type="scientific">Spirodela intermedia</name>
    <name type="common">Intermediate duckweed</name>
    <dbReference type="NCBI Taxonomy" id="51605"/>
    <lineage>
        <taxon>Eukaryota</taxon>
        <taxon>Viridiplantae</taxon>
        <taxon>Streptophyta</taxon>
        <taxon>Embryophyta</taxon>
        <taxon>Tracheophyta</taxon>
        <taxon>Spermatophyta</taxon>
        <taxon>Magnoliopsida</taxon>
        <taxon>Liliopsida</taxon>
        <taxon>Araceae</taxon>
        <taxon>Lemnoideae</taxon>
        <taxon>Spirodela</taxon>
    </lineage>
</organism>
<evidence type="ECO:0000313" key="2">
    <source>
        <dbReference type="EMBL" id="CAA2619905.1"/>
    </source>
</evidence>